<dbReference type="FunFam" id="3.90.640.10:FF:000003">
    <property type="entry name" value="Molecular chaperone DnaK"/>
    <property type="match status" value="1"/>
</dbReference>
<gene>
    <name evidence="8" type="primary">dnaK</name>
    <name evidence="11" type="ORF">BROFUL_02586</name>
</gene>
<dbReference type="InterPro" id="IPR029047">
    <property type="entry name" value="HSP70_peptide-bd_sf"/>
</dbReference>
<dbReference type="PRINTS" id="PR00301">
    <property type="entry name" value="HEATSHOCK70"/>
</dbReference>
<keyword evidence="6 8" id="KW-0346">Stress response</keyword>
<dbReference type="Gene3D" id="1.20.1270.10">
    <property type="match status" value="1"/>
</dbReference>
<dbReference type="Gene3D" id="2.60.34.10">
    <property type="entry name" value="Substrate Binding Domain Of DNAk, Chain A, domain 1"/>
    <property type="match status" value="1"/>
</dbReference>
<evidence type="ECO:0000313" key="12">
    <source>
        <dbReference type="Proteomes" id="UP000034954"/>
    </source>
</evidence>
<comment type="function">
    <text evidence="8">Acts as a chaperone.</text>
</comment>
<feature type="compositionally biased region" description="Basic and acidic residues" evidence="10">
    <location>
        <begin position="552"/>
        <end position="562"/>
    </location>
</feature>
<dbReference type="GO" id="GO:0140662">
    <property type="term" value="F:ATP-dependent protein folding chaperone"/>
    <property type="evidence" value="ECO:0007669"/>
    <property type="project" value="InterPro"/>
</dbReference>
<comment type="induction">
    <text evidence="8">By stress conditions e.g. heat shock.</text>
</comment>
<protein>
    <recommendedName>
        <fullName evidence="2 8">Chaperone protein DnaK</fullName>
    </recommendedName>
    <alternativeName>
        <fullName evidence="8">HSP70</fullName>
    </alternativeName>
    <alternativeName>
        <fullName evidence="8">Heat shock 70 kDa protein</fullName>
    </alternativeName>
    <alternativeName>
        <fullName evidence="8">Heat shock protein 70</fullName>
    </alternativeName>
</protein>
<name>A0A0M2US87_9BACT</name>
<dbReference type="FunFam" id="2.60.34.10:FF:000014">
    <property type="entry name" value="Chaperone protein DnaK HSP70"/>
    <property type="match status" value="1"/>
</dbReference>
<dbReference type="PROSITE" id="PS00329">
    <property type="entry name" value="HSP70_2"/>
    <property type="match status" value="1"/>
</dbReference>
<dbReference type="Gene3D" id="3.30.420.40">
    <property type="match status" value="2"/>
</dbReference>
<dbReference type="PATRIC" id="fig|380242.3.peg.3212"/>
<feature type="region of interest" description="Disordered" evidence="10">
    <location>
        <begin position="552"/>
        <end position="622"/>
    </location>
</feature>
<feature type="compositionally biased region" description="Basic and acidic residues" evidence="10">
    <location>
        <begin position="596"/>
        <end position="608"/>
    </location>
</feature>
<keyword evidence="4 8" id="KW-0547">Nucleotide-binding</keyword>
<evidence type="ECO:0000256" key="9">
    <source>
        <dbReference type="RuleBase" id="RU003322"/>
    </source>
</evidence>
<dbReference type="SUPFAM" id="SSF100920">
    <property type="entry name" value="Heat shock protein 70kD (HSP70), peptide-binding domain"/>
    <property type="match status" value="1"/>
</dbReference>
<dbReference type="PROSITE" id="PS00297">
    <property type="entry name" value="HSP70_1"/>
    <property type="match status" value="1"/>
</dbReference>
<dbReference type="NCBIfam" id="TIGR02350">
    <property type="entry name" value="prok_dnaK"/>
    <property type="match status" value="1"/>
</dbReference>
<dbReference type="GO" id="GO:0005524">
    <property type="term" value="F:ATP binding"/>
    <property type="evidence" value="ECO:0007669"/>
    <property type="project" value="UniProtKB-UniRule"/>
</dbReference>
<dbReference type="EMBL" id="LAQJ01000239">
    <property type="protein sequence ID" value="KKO18707.1"/>
    <property type="molecule type" value="Genomic_DNA"/>
</dbReference>
<reference evidence="11 12" key="1">
    <citation type="journal article" date="2013" name="BMC Microbiol.">
        <title>Identification of the type II cytochrome c maturation pathway in anammox bacteria by comparative genomics.</title>
        <authorList>
            <person name="Ferousi C."/>
            <person name="Speth D.R."/>
            <person name="Reimann J."/>
            <person name="Op den Camp H.J."/>
            <person name="Allen J.W."/>
            <person name="Keltjens J.T."/>
            <person name="Jetten M.S."/>
        </authorList>
    </citation>
    <scope>NUCLEOTIDE SEQUENCE [LARGE SCALE GENOMIC DNA]</scope>
    <source>
        <strain evidence="11">RU1</strain>
    </source>
</reference>
<evidence type="ECO:0000256" key="6">
    <source>
        <dbReference type="ARBA" id="ARBA00023016"/>
    </source>
</evidence>
<evidence type="ECO:0000256" key="8">
    <source>
        <dbReference type="HAMAP-Rule" id="MF_00332"/>
    </source>
</evidence>
<dbReference type="InterPro" id="IPR013126">
    <property type="entry name" value="Hsp_70_fam"/>
</dbReference>
<dbReference type="PANTHER" id="PTHR19375">
    <property type="entry name" value="HEAT SHOCK PROTEIN 70KDA"/>
    <property type="match status" value="1"/>
</dbReference>
<dbReference type="HAMAP" id="MF_00332">
    <property type="entry name" value="DnaK"/>
    <property type="match status" value="1"/>
</dbReference>
<dbReference type="InterPro" id="IPR043129">
    <property type="entry name" value="ATPase_NBD"/>
</dbReference>
<keyword evidence="12" id="KW-1185">Reference proteome</keyword>
<dbReference type="SUPFAM" id="SSF53067">
    <property type="entry name" value="Actin-like ATPase domain"/>
    <property type="match status" value="2"/>
</dbReference>
<dbReference type="InterPro" id="IPR029048">
    <property type="entry name" value="HSP70_C_sf"/>
</dbReference>
<dbReference type="AlphaFoldDB" id="A0A0M2US87"/>
<proteinExistence type="evidence at transcript level"/>
<feature type="compositionally biased region" description="Basic and acidic residues" evidence="10">
    <location>
        <begin position="500"/>
        <end position="515"/>
    </location>
</feature>
<dbReference type="SUPFAM" id="SSF100934">
    <property type="entry name" value="Heat shock protein 70kD (HSP70), C-terminal subdomain"/>
    <property type="match status" value="1"/>
</dbReference>
<evidence type="ECO:0000256" key="5">
    <source>
        <dbReference type="ARBA" id="ARBA00022840"/>
    </source>
</evidence>
<feature type="region of interest" description="Disordered" evidence="10">
    <location>
        <begin position="495"/>
        <end position="516"/>
    </location>
</feature>
<dbReference type="Proteomes" id="UP000034954">
    <property type="component" value="Unassembled WGS sequence"/>
</dbReference>
<keyword evidence="3 8" id="KW-0597">Phosphoprotein</keyword>
<evidence type="ECO:0000256" key="2">
    <source>
        <dbReference type="ARBA" id="ARBA00014415"/>
    </source>
</evidence>
<evidence type="ECO:0000313" key="11">
    <source>
        <dbReference type="EMBL" id="KKO18707.1"/>
    </source>
</evidence>
<dbReference type="CDD" id="cd10234">
    <property type="entry name" value="ASKHA_NBD_HSP70_DnaK-like"/>
    <property type="match status" value="1"/>
</dbReference>
<feature type="modified residue" description="Phosphothreonine; by autocatalysis" evidence="8">
    <location>
        <position position="179"/>
    </location>
</feature>
<comment type="caution">
    <text evidence="11">The sequence shown here is derived from an EMBL/GenBank/DDBJ whole genome shotgun (WGS) entry which is preliminary data.</text>
</comment>
<evidence type="ECO:0000256" key="3">
    <source>
        <dbReference type="ARBA" id="ARBA00022553"/>
    </source>
</evidence>
<dbReference type="InterPro" id="IPR012725">
    <property type="entry name" value="Chaperone_DnaK"/>
</dbReference>
<keyword evidence="5 8" id="KW-0067">ATP-binding</keyword>
<dbReference type="GO" id="GO:0051082">
    <property type="term" value="F:unfolded protein binding"/>
    <property type="evidence" value="ECO:0007669"/>
    <property type="project" value="InterPro"/>
</dbReference>
<sequence>MAKIIGIDLGTSNSAAAVLIGGKPTIIPSAEGATVGGKAFPSYVAFTKDGEKLVGEPARRQAVSNPEGTIYAIKRKMGTDYKVTIRGKTFTPQQISAFILQKIKQDAEAFLGERVEKAVITVPAYFNDNQRQATKDAGTIAGLDVVRIINEPTAASLAYGLDKVEESQKILVFDLGGGTLDCTIMDFGQGVFEVVSTSGDTQLGGTDMDNTIVDYLVSEFKKEYGIDLKNDKMAMQRLREAGEKAKIELSTTLTTDINLPFLTADASGPKHFTHAITRAKLEQLVSPIVNRCGQSVEQALKDAKLTPNDIHKIILVGGPTRMPIVQKFVEDYVGKKIERGIDPMECVAMGAAIQAGVLSGEVKDLVLLDVTPLSLGIETLGGVFTHLIERNTTIPTKKSQVFTTAEDNQTSVEVHVLQGERSMARDNVTLGRFHLSGIPPAPRGVPQVEVSFDIDANGIINVHAKDLGTGNEQKITITASTKLNKDDIDRMVKQSQEYADQDKQAKERAETKNKADTLAYSAEKTLKDVASKIDDSQKQKIESAIKELRESVKADDEKDIQQKMDALTSALHEISSKVYEQSAKQGEQQPPPPPGDEDKKSKGKKGEGGEGEIIDADYEVKE</sequence>
<dbReference type="NCBIfam" id="NF001413">
    <property type="entry name" value="PRK00290.1"/>
    <property type="match status" value="1"/>
</dbReference>
<evidence type="ECO:0000256" key="7">
    <source>
        <dbReference type="ARBA" id="ARBA00023186"/>
    </source>
</evidence>
<dbReference type="PROSITE" id="PS01036">
    <property type="entry name" value="HSP70_3"/>
    <property type="match status" value="1"/>
</dbReference>
<dbReference type="Gene3D" id="3.90.640.10">
    <property type="entry name" value="Actin, Chain A, domain 4"/>
    <property type="match status" value="1"/>
</dbReference>
<accession>A0A0M2US87</accession>
<dbReference type="FunFam" id="3.30.420.40:FF:000071">
    <property type="entry name" value="Molecular chaperone DnaK"/>
    <property type="match status" value="1"/>
</dbReference>
<evidence type="ECO:0000256" key="10">
    <source>
        <dbReference type="SAM" id="MobiDB-lite"/>
    </source>
</evidence>
<dbReference type="Pfam" id="PF00012">
    <property type="entry name" value="HSP70"/>
    <property type="match status" value="1"/>
</dbReference>
<dbReference type="FunFam" id="1.20.1270.10:FF:000001">
    <property type="entry name" value="Molecular chaperone DnaK"/>
    <property type="match status" value="1"/>
</dbReference>
<dbReference type="InterPro" id="IPR018181">
    <property type="entry name" value="Heat_shock_70_CS"/>
</dbReference>
<feature type="compositionally biased region" description="Acidic residues" evidence="10">
    <location>
        <begin position="609"/>
        <end position="622"/>
    </location>
</feature>
<comment type="similarity">
    <text evidence="1 8 9">Belongs to the heat shock protein 70 family.</text>
</comment>
<evidence type="ECO:0000256" key="1">
    <source>
        <dbReference type="ARBA" id="ARBA00007381"/>
    </source>
</evidence>
<organism evidence="11 12">
    <name type="scientific">Candidatus Brocadia fulgida</name>
    <dbReference type="NCBI Taxonomy" id="380242"/>
    <lineage>
        <taxon>Bacteria</taxon>
        <taxon>Pseudomonadati</taxon>
        <taxon>Planctomycetota</taxon>
        <taxon>Candidatus Brocadiia</taxon>
        <taxon>Candidatus Brocadiales</taxon>
        <taxon>Candidatus Brocadiaceae</taxon>
        <taxon>Candidatus Brocadia</taxon>
    </lineage>
</organism>
<evidence type="ECO:0000256" key="4">
    <source>
        <dbReference type="ARBA" id="ARBA00022741"/>
    </source>
</evidence>
<keyword evidence="7 8" id="KW-0143">Chaperone</keyword>